<evidence type="ECO:0000313" key="2">
    <source>
        <dbReference type="EMBL" id="ORX42321.1"/>
    </source>
</evidence>
<gene>
    <name evidence="2" type="ORF">DM01DRAFT_1411847</name>
</gene>
<dbReference type="Proteomes" id="UP000242146">
    <property type="component" value="Unassembled WGS sequence"/>
</dbReference>
<dbReference type="AlphaFoldDB" id="A0A1X2G272"/>
<feature type="region of interest" description="Disordered" evidence="1">
    <location>
        <begin position="612"/>
        <end position="634"/>
    </location>
</feature>
<evidence type="ECO:0000313" key="3">
    <source>
        <dbReference type="Proteomes" id="UP000242146"/>
    </source>
</evidence>
<keyword evidence="3" id="KW-1185">Reference proteome</keyword>
<dbReference type="EMBL" id="MCGT01000070">
    <property type="protein sequence ID" value="ORX42321.1"/>
    <property type="molecule type" value="Genomic_DNA"/>
</dbReference>
<accession>A0A1X2G272</accession>
<proteinExistence type="predicted"/>
<protein>
    <submittedName>
        <fullName evidence="2">Uncharacterized protein</fullName>
    </submittedName>
</protein>
<evidence type="ECO:0000256" key="1">
    <source>
        <dbReference type="SAM" id="MobiDB-lite"/>
    </source>
</evidence>
<reference evidence="2 3" key="1">
    <citation type="submission" date="2016-07" db="EMBL/GenBank/DDBJ databases">
        <title>Pervasive Adenine N6-methylation of Active Genes in Fungi.</title>
        <authorList>
            <consortium name="DOE Joint Genome Institute"/>
            <person name="Mondo S.J."/>
            <person name="Dannebaum R.O."/>
            <person name="Kuo R.C."/>
            <person name="Labutti K."/>
            <person name="Haridas S."/>
            <person name="Kuo A."/>
            <person name="Salamov A."/>
            <person name="Ahrendt S.R."/>
            <person name="Lipzen A."/>
            <person name="Sullivan W."/>
            <person name="Andreopoulos W.B."/>
            <person name="Clum A."/>
            <person name="Lindquist E."/>
            <person name="Daum C."/>
            <person name="Ramamoorthy G.K."/>
            <person name="Gryganskyi A."/>
            <person name="Culley D."/>
            <person name="Magnuson J.K."/>
            <person name="James T.Y."/>
            <person name="O'Malley M.A."/>
            <person name="Stajich J.E."/>
            <person name="Spatafora J.W."/>
            <person name="Visel A."/>
            <person name="Grigoriev I.V."/>
        </authorList>
    </citation>
    <scope>NUCLEOTIDE SEQUENCE [LARGE SCALE GENOMIC DNA]</scope>
    <source>
        <strain evidence="2 3">NRRL 3301</strain>
    </source>
</reference>
<organism evidence="2 3">
    <name type="scientific">Hesseltinella vesiculosa</name>
    <dbReference type="NCBI Taxonomy" id="101127"/>
    <lineage>
        <taxon>Eukaryota</taxon>
        <taxon>Fungi</taxon>
        <taxon>Fungi incertae sedis</taxon>
        <taxon>Mucoromycota</taxon>
        <taxon>Mucoromycotina</taxon>
        <taxon>Mucoromycetes</taxon>
        <taxon>Mucorales</taxon>
        <taxon>Cunninghamellaceae</taxon>
        <taxon>Hesseltinella</taxon>
    </lineage>
</organism>
<comment type="caution">
    <text evidence="2">The sequence shown here is derived from an EMBL/GenBank/DDBJ whole genome shotgun (WGS) entry which is preliminary data.</text>
</comment>
<dbReference type="OrthoDB" id="10687913at2759"/>
<name>A0A1X2G272_9FUNG</name>
<feature type="compositionally biased region" description="Polar residues" evidence="1">
    <location>
        <begin position="466"/>
        <end position="475"/>
    </location>
</feature>
<sequence>MNARRNAMNRFSPAVFGSLFDQMNNIPASTKKEFAFVSLNDIEYTHIMANGLVPLMARWRSQSEVCYLLKQYTRQGPTVLAIRILDQRRPGSLLLLDLNFPNTQASSNYPLAKMKLAGNIANDQSEIEIQPKDGLLCSLLGDTLVGQAQGLLLMDLENQVPGTDIPNVVQQLSLAQSLSCTRSYTKKDNSNGRNIRNGIAEAHKKVAMMESKEQQADRLITKLQKTIDTRDDQLQQRDNLIQTLRMELRTYAQQQAMQAQKHTAFKQELQDTHAQVLQLQEKLDDSGTRNASLANLIRQVKRVDTASTIQITMHKRENHQLKMEIESLKTGWQTALQGFDEAKEAYQQDVQRVYNEWTEDVARYKDRDQTLNAKLEKSLTLITAKDHQLKDLQDQVRILSCDLAQHREQQRHHSQEEVKKTIDRHRVLLNECVSTSREELLKESGRLHGVLHDLYAELQAIRSRQDTQSTDNPKQTLREQCKESPMWETQEAQQTQDDLNRVEALNGELKMKLLVMEKIVKARDANYVWRENRDIVKLQEQVREMQRLAVRQHHQQERERYLIHQWISILRERWRHLEPSNPKRSFHMAFPDITLPPSLRKHLPVYKLQARPAKRTGPAARLRPRCSPKNYVES</sequence>
<feature type="region of interest" description="Disordered" evidence="1">
    <location>
        <begin position="462"/>
        <end position="495"/>
    </location>
</feature>